<proteinExistence type="inferred from homology"/>
<dbReference type="KEGG" id="ppsc:EHS13_02470"/>
<organism evidence="2 3">
    <name type="scientific">Paenibacillus psychroresistens</name>
    <dbReference type="NCBI Taxonomy" id="1778678"/>
    <lineage>
        <taxon>Bacteria</taxon>
        <taxon>Bacillati</taxon>
        <taxon>Bacillota</taxon>
        <taxon>Bacilli</taxon>
        <taxon>Bacillales</taxon>
        <taxon>Paenibacillaceae</taxon>
        <taxon>Paenibacillus</taxon>
    </lineage>
</organism>
<sequence>MANLIKGKPVIGNLKSTGETSSIGGKYNKVNMIGEGKIDGDVDCIQLKCIGTLDMEGHLKAGEIRIVGTCSISGDIQADAIRITGSVVASGNANFKKLQCSGSIEARGNLHSEHIDLNGHLITKGDCEVEVFKGRGIFTIGGMLNVGELDIKLYHNCEAKEIGAEQINIRRASLINHLNFFFKPSSSATLTASIIEGDEIYLEHTKAKIVRGKNVTIGPGCDIGLVEYEEQFIKVKDSLVKENHKI</sequence>
<dbReference type="InterPro" id="IPR007607">
    <property type="entry name" value="BacA/B"/>
</dbReference>
<evidence type="ECO:0000313" key="3">
    <source>
        <dbReference type="Proteomes" id="UP000426246"/>
    </source>
</evidence>
<dbReference type="PANTHER" id="PTHR35024:SF4">
    <property type="entry name" value="POLYMER-FORMING CYTOSKELETAL PROTEIN"/>
    <property type="match status" value="1"/>
</dbReference>
<accession>A0A6B8RBW1</accession>
<dbReference type="Proteomes" id="UP000426246">
    <property type="component" value="Chromosome"/>
</dbReference>
<gene>
    <name evidence="2" type="ORF">EHS13_02470</name>
</gene>
<reference evidence="3" key="1">
    <citation type="submission" date="2018-11" db="EMBL/GenBank/DDBJ databases">
        <title>Complete genome sequence of Paenibacillus sp. ML311-T8.</title>
        <authorList>
            <person name="Nam Y.-D."/>
            <person name="Kang J."/>
            <person name="Chung W.-H."/>
            <person name="Park Y.S."/>
        </authorList>
    </citation>
    <scope>NUCLEOTIDE SEQUENCE [LARGE SCALE GENOMIC DNA]</scope>
    <source>
        <strain evidence="3">ML311-T8</strain>
    </source>
</reference>
<dbReference type="PANTHER" id="PTHR35024">
    <property type="entry name" value="HYPOTHETICAL CYTOSOLIC PROTEIN"/>
    <property type="match status" value="1"/>
</dbReference>
<evidence type="ECO:0000256" key="1">
    <source>
        <dbReference type="ARBA" id="ARBA00044755"/>
    </source>
</evidence>
<dbReference type="RefSeq" id="WP_155698847.1">
    <property type="nucleotide sequence ID" value="NZ_CP034235.1"/>
</dbReference>
<evidence type="ECO:0000313" key="2">
    <source>
        <dbReference type="EMBL" id="QGQ93849.1"/>
    </source>
</evidence>
<dbReference type="AlphaFoldDB" id="A0A6B8RBW1"/>
<name>A0A6B8RBW1_9BACL</name>
<dbReference type="OrthoDB" id="1730007at2"/>
<comment type="similarity">
    <text evidence="1">Belongs to the bactofilin family.</text>
</comment>
<keyword evidence="3" id="KW-1185">Reference proteome</keyword>
<dbReference type="EMBL" id="CP034235">
    <property type="protein sequence ID" value="QGQ93849.1"/>
    <property type="molecule type" value="Genomic_DNA"/>
</dbReference>
<protein>
    <submittedName>
        <fullName evidence="2">Cell shape determination protein CcmA</fullName>
    </submittedName>
</protein>